<gene>
    <name evidence="2" type="ORF">HPBE_LOCUS23119</name>
</gene>
<feature type="signal peptide" evidence="1">
    <location>
        <begin position="1"/>
        <end position="33"/>
    </location>
</feature>
<dbReference type="OrthoDB" id="5855515at2759"/>
<evidence type="ECO:0000256" key="1">
    <source>
        <dbReference type="SAM" id="SignalP"/>
    </source>
</evidence>
<accession>A0A3P8C914</accession>
<evidence type="ECO:0000313" key="2">
    <source>
        <dbReference type="EMBL" id="VDP36717.1"/>
    </source>
</evidence>
<evidence type="ECO:0000313" key="3">
    <source>
        <dbReference type="Proteomes" id="UP000050761"/>
    </source>
</evidence>
<reference evidence="4" key="2">
    <citation type="submission" date="2019-09" db="UniProtKB">
        <authorList>
            <consortium name="WormBaseParasite"/>
        </authorList>
    </citation>
    <scope>IDENTIFICATION</scope>
</reference>
<organism evidence="3 4">
    <name type="scientific">Heligmosomoides polygyrus</name>
    <name type="common">Parasitic roundworm</name>
    <dbReference type="NCBI Taxonomy" id="6339"/>
    <lineage>
        <taxon>Eukaryota</taxon>
        <taxon>Metazoa</taxon>
        <taxon>Ecdysozoa</taxon>
        <taxon>Nematoda</taxon>
        <taxon>Chromadorea</taxon>
        <taxon>Rhabditida</taxon>
        <taxon>Rhabditina</taxon>
        <taxon>Rhabditomorpha</taxon>
        <taxon>Strongyloidea</taxon>
        <taxon>Heligmosomidae</taxon>
        <taxon>Heligmosomoides</taxon>
    </lineage>
</organism>
<reference evidence="2 3" key="1">
    <citation type="submission" date="2018-11" db="EMBL/GenBank/DDBJ databases">
        <authorList>
            <consortium name="Pathogen Informatics"/>
        </authorList>
    </citation>
    <scope>NUCLEOTIDE SEQUENCE [LARGE SCALE GENOMIC DNA]</scope>
</reference>
<protein>
    <submittedName>
        <fullName evidence="4">WAP domain-containing protein</fullName>
    </submittedName>
</protein>
<evidence type="ECO:0000313" key="4">
    <source>
        <dbReference type="WBParaSite" id="HPBE_0002312001-mRNA-1"/>
    </source>
</evidence>
<keyword evidence="1" id="KW-0732">Signal</keyword>
<accession>A0A183GKA2</accession>
<dbReference type="WBParaSite" id="HPBE_0002312001-mRNA-1">
    <property type="protein sequence ID" value="HPBE_0002312001-mRNA-1"/>
    <property type="gene ID" value="HPBE_0002312001"/>
</dbReference>
<dbReference type="Proteomes" id="UP000050761">
    <property type="component" value="Unassembled WGS sequence"/>
</dbReference>
<feature type="chain" id="PRO_5044552106" evidence="1">
    <location>
        <begin position="34"/>
        <end position="176"/>
    </location>
</feature>
<dbReference type="AlphaFoldDB" id="A0A183GKA2"/>
<dbReference type="EMBL" id="UZAH01034698">
    <property type="protein sequence ID" value="VDP36717.1"/>
    <property type="molecule type" value="Genomic_DNA"/>
</dbReference>
<name>A0A183GKA2_HELPZ</name>
<sequence>MHECVLSSCRRVSQMRQAFTLTVLCLVADLGYSYPDDIICYRNWYFDSPRPAPRRCPPSDLFSYFECCGESDGCCRRLRDTVACACCRCVMARIDVSCTLVMGYWKVDRGAVGRGVASYGCAWGFGPPALLHFCPHLKSLPSSWGLHPATKAVSTRGQKFIYFSHPYNSKPILSPK</sequence>
<keyword evidence="3" id="KW-1185">Reference proteome</keyword>
<proteinExistence type="predicted"/>